<evidence type="ECO:0000256" key="8">
    <source>
        <dbReference type="SAM" id="Phobius"/>
    </source>
</evidence>
<dbReference type="OrthoDB" id="3687641at2759"/>
<keyword evidence="3 8" id="KW-1133">Transmembrane helix</keyword>
<dbReference type="HOGENOM" id="CLU_042941_0_0_1"/>
<evidence type="ECO:0008006" key="11">
    <source>
        <dbReference type="Google" id="ProtNLM"/>
    </source>
</evidence>
<gene>
    <name evidence="9" type="ORF">F503_03437</name>
</gene>
<keyword evidence="2 8" id="KW-0812">Transmembrane</keyword>
<keyword evidence="4" id="KW-0843">Virulence</keyword>
<protein>
    <recommendedName>
        <fullName evidence="11">Tat pathway signal sequence</fullName>
    </recommendedName>
</protein>
<evidence type="ECO:0000256" key="4">
    <source>
        <dbReference type="ARBA" id="ARBA00023026"/>
    </source>
</evidence>
<sequence length="340" mass="38578">MSVQDRALELDAEASMPMLHDEKSKRSDGDESDATFFSSKKPARWLSLAPRISANVPGILVLVGVNLLCWVLMTSFVPTGGILTRIGSSNESDKWEFFSPILKRVKLPFHSQQADASLFPNASHPMAIFSQSPGSEVDKAWERVAKTMMFGLTREDVVQLGKDPDTAVKFSKSWNITSPDGEELYLGVLDVFHQVHCLNMLRKSLITNYDYYYGEVLGFRAELFHETHLKHCTSILLQSIMCHGDVGVYTHVWREGNPVPWPDFGINRQCRDYNALMEFRDKHDVPGSFNKFKYYNETQRAPDAVIFPAEEGLDELQASADEFRDGVYYKDLHIKGCSYD</sequence>
<proteinExistence type="inferred from homology"/>
<dbReference type="VEuPathDB" id="FungiDB:F503_03437"/>
<dbReference type="OMA" id="RTHISHC"/>
<evidence type="ECO:0000313" key="9">
    <source>
        <dbReference type="EMBL" id="EPE07010.1"/>
    </source>
</evidence>
<dbReference type="PANTHER" id="PTHR33365:SF14">
    <property type="entry name" value="TAT PATHWAY SIGNAL SEQUENCE"/>
    <property type="match status" value="1"/>
</dbReference>
<dbReference type="Pfam" id="PF11807">
    <property type="entry name" value="UstYa"/>
    <property type="match status" value="1"/>
</dbReference>
<evidence type="ECO:0000256" key="2">
    <source>
        <dbReference type="ARBA" id="ARBA00022692"/>
    </source>
</evidence>
<evidence type="ECO:0000256" key="7">
    <source>
        <dbReference type="ARBA" id="ARBA00035112"/>
    </source>
</evidence>
<dbReference type="GO" id="GO:0016020">
    <property type="term" value="C:membrane"/>
    <property type="evidence" value="ECO:0007669"/>
    <property type="project" value="UniProtKB-SubCell"/>
</dbReference>
<dbReference type="InterPro" id="IPR021765">
    <property type="entry name" value="UstYa-like"/>
</dbReference>
<dbReference type="PANTHER" id="PTHR33365">
    <property type="entry name" value="YALI0B05434P"/>
    <property type="match status" value="1"/>
</dbReference>
<dbReference type="Proteomes" id="UP000016923">
    <property type="component" value="Unassembled WGS sequence"/>
</dbReference>
<evidence type="ECO:0000256" key="1">
    <source>
        <dbReference type="ARBA" id="ARBA00004167"/>
    </source>
</evidence>
<dbReference type="AlphaFoldDB" id="S3D161"/>
<accession>S3D161</accession>
<keyword evidence="5 8" id="KW-0472">Membrane</keyword>
<evidence type="ECO:0000256" key="5">
    <source>
        <dbReference type="ARBA" id="ARBA00023136"/>
    </source>
</evidence>
<dbReference type="STRING" id="1262450.S3D161"/>
<keyword evidence="6" id="KW-0325">Glycoprotein</keyword>
<evidence type="ECO:0000313" key="10">
    <source>
        <dbReference type="Proteomes" id="UP000016923"/>
    </source>
</evidence>
<feature type="transmembrane region" description="Helical" evidence="8">
    <location>
        <begin position="54"/>
        <end position="73"/>
    </location>
</feature>
<comment type="similarity">
    <text evidence="7">Belongs to the ustYa family.</text>
</comment>
<comment type="subcellular location">
    <subcellularLocation>
        <location evidence="1">Membrane</location>
        <topology evidence="1">Single-pass membrane protein</topology>
    </subcellularLocation>
</comment>
<reference evidence="9 10" key="1">
    <citation type="journal article" date="2013" name="BMC Genomics">
        <title>The genome and transcriptome of the pine saprophyte Ophiostoma piceae, and a comparison with the bark beetle-associated pine pathogen Grosmannia clavigera.</title>
        <authorList>
            <person name="Haridas S."/>
            <person name="Wang Y."/>
            <person name="Lim L."/>
            <person name="Massoumi Alamouti S."/>
            <person name="Jackman S."/>
            <person name="Docking R."/>
            <person name="Robertson G."/>
            <person name="Birol I."/>
            <person name="Bohlmann J."/>
            <person name="Breuil C."/>
        </authorList>
    </citation>
    <scope>NUCLEOTIDE SEQUENCE [LARGE SCALE GENOMIC DNA]</scope>
    <source>
        <strain evidence="9 10">UAMH 11346</strain>
    </source>
</reference>
<evidence type="ECO:0000256" key="3">
    <source>
        <dbReference type="ARBA" id="ARBA00022989"/>
    </source>
</evidence>
<dbReference type="EMBL" id="KE148152">
    <property type="protein sequence ID" value="EPE07010.1"/>
    <property type="molecule type" value="Genomic_DNA"/>
</dbReference>
<dbReference type="GO" id="GO:0043386">
    <property type="term" value="P:mycotoxin biosynthetic process"/>
    <property type="evidence" value="ECO:0007669"/>
    <property type="project" value="InterPro"/>
</dbReference>
<organism evidence="9 10">
    <name type="scientific">Ophiostoma piceae (strain UAMH 11346)</name>
    <name type="common">Sap stain fungus</name>
    <dbReference type="NCBI Taxonomy" id="1262450"/>
    <lineage>
        <taxon>Eukaryota</taxon>
        <taxon>Fungi</taxon>
        <taxon>Dikarya</taxon>
        <taxon>Ascomycota</taxon>
        <taxon>Pezizomycotina</taxon>
        <taxon>Sordariomycetes</taxon>
        <taxon>Sordariomycetidae</taxon>
        <taxon>Ophiostomatales</taxon>
        <taxon>Ophiostomataceae</taxon>
        <taxon>Ophiostoma</taxon>
    </lineage>
</organism>
<name>S3D161_OPHP1</name>
<keyword evidence="10" id="KW-1185">Reference proteome</keyword>
<dbReference type="eggNOG" id="ENOG502RKD2">
    <property type="taxonomic scope" value="Eukaryota"/>
</dbReference>
<evidence type="ECO:0000256" key="6">
    <source>
        <dbReference type="ARBA" id="ARBA00023180"/>
    </source>
</evidence>